<dbReference type="KEGG" id="mgg:MPLG2_0484"/>
<organism evidence="2 3">
    <name type="scientific">Micropruina glycogenica</name>
    <dbReference type="NCBI Taxonomy" id="75385"/>
    <lineage>
        <taxon>Bacteria</taxon>
        <taxon>Bacillati</taxon>
        <taxon>Actinomycetota</taxon>
        <taxon>Actinomycetes</taxon>
        <taxon>Propionibacteriales</taxon>
        <taxon>Nocardioidaceae</taxon>
        <taxon>Micropruina</taxon>
    </lineage>
</organism>
<keyword evidence="3" id="KW-1185">Reference proteome</keyword>
<proteinExistence type="predicted"/>
<feature type="compositionally biased region" description="Basic and acidic residues" evidence="1">
    <location>
        <begin position="146"/>
        <end position="159"/>
    </location>
</feature>
<feature type="region of interest" description="Disordered" evidence="1">
    <location>
        <begin position="132"/>
        <end position="159"/>
    </location>
</feature>
<gene>
    <name evidence="2" type="ORF">MPLG2_0484</name>
</gene>
<accession>A0A2N9JD87</accession>
<evidence type="ECO:0000256" key="1">
    <source>
        <dbReference type="SAM" id="MobiDB-lite"/>
    </source>
</evidence>
<dbReference type="Proteomes" id="UP000238164">
    <property type="component" value="Chromosome 1"/>
</dbReference>
<dbReference type="EMBL" id="LT985188">
    <property type="protein sequence ID" value="SPD85520.1"/>
    <property type="molecule type" value="Genomic_DNA"/>
</dbReference>
<name>A0A2N9JD87_9ACTN</name>
<protein>
    <submittedName>
        <fullName evidence="2">Uncharacterized protein</fullName>
    </submittedName>
</protein>
<evidence type="ECO:0000313" key="2">
    <source>
        <dbReference type="EMBL" id="SPD85520.1"/>
    </source>
</evidence>
<sequence length="159" mass="17593">MSICGPYDHARWLDCAAGLPRAERIVAKYMHDRADQSGLVTGLSTNALRNDAAGLRLTRDDAARAFQALRRQHRLYDIASEAAHHDGVPRTYQLRTNSSPVVTRQVEPMPMHRPGANVPKYRANKLGILELVEDGSADGTEDEYDDHSRNASRDDDAAA</sequence>
<dbReference type="AlphaFoldDB" id="A0A2N9JD87"/>
<evidence type="ECO:0000313" key="3">
    <source>
        <dbReference type="Proteomes" id="UP000238164"/>
    </source>
</evidence>
<reference evidence="2 3" key="1">
    <citation type="submission" date="2018-02" db="EMBL/GenBank/DDBJ databases">
        <authorList>
            <person name="Cohen D.B."/>
            <person name="Kent A.D."/>
        </authorList>
    </citation>
    <scope>NUCLEOTIDE SEQUENCE [LARGE SCALE GENOMIC DNA]</scope>
    <source>
        <strain evidence="2">1</strain>
    </source>
</reference>
<dbReference type="RefSeq" id="WP_105184733.1">
    <property type="nucleotide sequence ID" value="NZ_BAAAGO010000043.1"/>
</dbReference>
<feature type="compositionally biased region" description="Acidic residues" evidence="1">
    <location>
        <begin position="132"/>
        <end position="145"/>
    </location>
</feature>